<dbReference type="InterPro" id="IPR000673">
    <property type="entry name" value="Sig_transdc_resp-reg_Me-estase"/>
</dbReference>
<dbReference type="PANTHER" id="PTHR24422:SF27">
    <property type="entry name" value="PROTEIN-GLUTAMATE O-METHYLTRANSFERASE"/>
    <property type="match status" value="1"/>
</dbReference>
<feature type="active site" evidence="6">
    <location>
        <position position="157"/>
    </location>
</feature>
<evidence type="ECO:0000256" key="7">
    <source>
        <dbReference type="SAM" id="Coils"/>
    </source>
</evidence>
<dbReference type="EC" id="2.1.1.80" evidence="2"/>
<dbReference type="InterPro" id="IPR035965">
    <property type="entry name" value="PAS-like_dom_sf"/>
</dbReference>
<gene>
    <name evidence="11" type="ORF">JY651_14290</name>
</gene>
<dbReference type="SUPFAM" id="SSF53335">
    <property type="entry name" value="S-adenosyl-L-methionine-dependent methyltransferases"/>
    <property type="match status" value="1"/>
</dbReference>
<keyword evidence="6" id="KW-0145">Chemotaxis</keyword>
<dbReference type="InterPro" id="IPR022641">
    <property type="entry name" value="CheR_N"/>
</dbReference>
<evidence type="ECO:0000256" key="4">
    <source>
        <dbReference type="ARBA" id="ARBA00022679"/>
    </source>
</evidence>
<dbReference type="Pfam" id="PF13596">
    <property type="entry name" value="PAS_10"/>
    <property type="match status" value="1"/>
</dbReference>
<dbReference type="CDD" id="cd00130">
    <property type="entry name" value="PAS"/>
    <property type="match status" value="1"/>
</dbReference>
<dbReference type="Pfam" id="PF01339">
    <property type="entry name" value="CheB_methylest"/>
    <property type="match status" value="1"/>
</dbReference>
<feature type="active site" evidence="6">
    <location>
        <position position="65"/>
    </location>
</feature>
<dbReference type="SUPFAM" id="SSF52738">
    <property type="entry name" value="Methylesterase CheB, C-terminal domain"/>
    <property type="match status" value="1"/>
</dbReference>
<dbReference type="CDD" id="cd16434">
    <property type="entry name" value="CheB-CheR_fusion"/>
    <property type="match status" value="1"/>
</dbReference>
<keyword evidence="3" id="KW-0489">Methyltransferase</keyword>
<evidence type="ECO:0000259" key="9">
    <source>
        <dbReference type="PROSITE" id="PS50122"/>
    </source>
</evidence>
<feature type="domain" description="CheB-type methylesterase" evidence="9">
    <location>
        <begin position="27"/>
        <end position="208"/>
    </location>
</feature>
<keyword evidence="5" id="KW-0949">S-adenosyl-L-methionine</keyword>
<dbReference type="PROSITE" id="PS50123">
    <property type="entry name" value="CHER"/>
    <property type="match status" value="1"/>
</dbReference>
<dbReference type="Gene3D" id="1.10.155.10">
    <property type="entry name" value="Chemotaxis receptor methyltransferase CheR, N-terminal domain"/>
    <property type="match status" value="1"/>
</dbReference>
<dbReference type="InterPro" id="IPR050903">
    <property type="entry name" value="Bact_Chemotaxis_MeTrfase"/>
</dbReference>
<evidence type="ECO:0000256" key="6">
    <source>
        <dbReference type="PROSITE-ProRule" id="PRU00050"/>
    </source>
</evidence>
<dbReference type="Pfam" id="PF03705">
    <property type="entry name" value="CheR_N"/>
    <property type="match status" value="1"/>
</dbReference>
<feature type="active site" evidence="6">
    <location>
        <position position="38"/>
    </location>
</feature>
<dbReference type="Proteomes" id="UP000662747">
    <property type="component" value="Chromosome"/>
</dbReference>
<dbReference type="SUPFAM" id="SSF55785">
    <property type="entry name" value="PYP-like sensor domain (PAS domain)"/>
    <property type="match status" value="2"/>
</dbReference>
<dbReference type="InterPro" id="IPR000014">
    <property type="entry name" value="PAS"/>
</dbReference>
<evidence type="ECO:0000256" key="2">
    <source>
        <dbReference type="ARBA" id="ARBA00012534"/>
    </source>
</evidence>
<keyword evidence="7" id="KW-0175">Coiled coil</keyword>
<feature type="compositionally biased region" description="Basic residues" evidence="8">
    <location>
        <begin position="1"/>
        <end position="14"/>
    </location>
</feature>
<keyword evidence="12" id="KW-1185">Reference proteome</keyword>
<dbReference type="CDD" id="cd02440">
    <property type="entry name" value="AdoMet_MTases"/>
    <property type="match status" value="1"/>
</dbReference>
<name>A0ABX7P6C9_9BACT</name>
<evidence type="ECO:0000256" key="1">
    <source>
        <dbReference type="ARBA" id="ARBA00001541"/>
    </source>
</evidence>
<dbReference type="InterPro" id="IPR022642">
    <property type="entry name" value="CheR_C"/>
</dbReference>
<dbReference type="SUPFAM" id="SSF47757">
    <property type="entry name" value="Chemotaxis receptor methyltransferase CheR, N-terminal domain"/>
    <property type="match status" value="1"/>
</dbReference>
<proteinExistence type="predicted"/>
<dbReference type="PANTHER" id="PTHR24422">
    <property type="entry name" value="CHEMOTAXIS PROTEIN METHYLTRANSFERASE"/>
    <property type="match status" value="1"/>
</dbReference>
<evidence type="ECO:0000259" key="10">
    <source>
        <dbReference type="PROSITE" id="PS50123"/>
    </source>
</evidence>
<evidence type="ECO:0000313" key="12">
    <source>
        <dbReference type="Proteomes" id="UP000662747"/>
    </source>
</evidence>
<dbReference type="RefSeq" id="WP_206727568.1">
    <property type="nucleotide sequence ID" value="NZ_CP071090.1"/>
</dbReference>
<comment type="catalytic activity">
    <reaction evidence="1">
        <text>L-glutamyl-[protein] + S-adenosyl-L-methionine = [protein]-L-glutamate 5-O-methyl ester + S-adenosyl-L-homocysteine</text>
        <dbReference type="Rhea" id="RHEA:24452"/>
        <dbReference type="Rhea" id="RHEA-COMP:10208"/>
        <dbReference type="Rhea" id="RHEA-COMP:10311"/>
        <dbReference type="ChEBI" id="CHEBI:29973"/>
        <dbReference type="ChEBI" id="CHEBI:57856"/>
        <dbReference type="ChEBI" id="CHEBI:59789"/>
        <dbReference type="ChEBI" id="CHEBI:82795"/>
        <dbReference type="EC" id="2.1.1.80"/>
    </reaction>
</comment>
<keyword evidence="6" id="KW-0378">Hydrolase</keyword>
<dbReference type="PRINTS" id="PR00996">
    <property type="entry name" value="CHERMTFRASE"/>
</dbReference>
<dbReference type="Gene3D" id="3.40.50.180">
    <property type="entry name" value="Methylesterase CheB, C-terminal domain"/>
    <property type="match status" value="1"/>
</dbReference>
<dbReference type="Pfam" id="PF08448">
    <property type="entry name" value="PAS_4"/>
    <property type="match status" value="1"/>
</dbReference>
<evidence type="ECO:0000256" key="3">
    <source>
        <dbReference type="ARBA" id="ARBA00022603"/>
    </source>
</evidence>
<dbReference type="InterPro" id="IPR029063">
    <property type="entry name" value="SAM-dependent_MTases_sf"/>
</dbReference>
<dbReference type="SMART" id="SM00138">
    <property type="entry name" value="MeTrc"/>
    <property type="match status" value="1"/>
</dbReference>
<feature type="coiled-coil region" evidence="7">
    <location>
        <begin position="667"/>
        <end position="754"/>
    </location>
</feature>
<dbReference type="InterPro" id="IPR013656">
    <property type="entry name" value="PAS_4"/>
</dbReference>
<feature type="region of interest" description="Disordered" evidence="8">
    <location>
        <begin position="1"/>
        <end position="23"/>
    </location>
</feature>
<evidence type="ECO:0000313" key="11">
    <source>
        <dbReference type="EMBL" id="QSQ26018.1"/>
    </source>
</evidence>
<dbReference type="PROSITE" id="PS50122">
    <property type="entry name" value="CHEB"/>
    <property type="match status" value="1"/>
</dbReference>
<dbReference type="Gene3D" id="3.30.450.20">
    <property type="entry name" value="PAS domain"/>
    <property type="match status" value="2"/>
</dbReference>
<accession>A0ABX7P6C9</accession>
<dbReference type="EMBL" id="CP071090">
    <property type="protein sequence ID" value="QSQ26018.1"/>
    <property type="molecule type" value="Genomic_DNA"/>
</dbReference>
<keyword evidence="4" id="KW-0808">Transferase</keyword>
<dbReference type="InterPro" id="IPR036804">
    <property type="entry name" value="CheR_N_sf"/>
</dbReference>
<dbReference type="Gene3D" id="3.40.50.150">
    <property type="entry name" value="Vaccinia Virus protein VP39"/>
    <property type="match status" value="1"/>
</dbReference>
<dbReference type="InterPro" id="IPR000780">
    <property type="entry name" value="CheR_MeTrfase"/>
</dbReference>
<evidence type="ECO:0000256" key="8">
    <source>
        <dbReference type="SAM" id="MobiDB-lite"/>
    </source>
</evidence>
<protein>
    <recommendedName>
        <fullName evidence="2">protein-glutamate O-methyltransferase</fullName>
        <ecNumber evidence="2">2.1.1.80</ecNumber>
    </recommendedName>
</protein>
<sequence length="987" mass="109585">MSTRKPTKKTRRTPARVPSRPAAALSPTVPRVVGIGASAGGLEAFNELLLYLPERTGMAFVLVQHLSPDHESNLASLLSRATPLPVVEARDGERLQPDHVYVIPPGVLPALRDGVLRFTRRPRGPGLPRVIDHFLGSLARELGPRAVGVVLSGTGSDGTRGLMAIQTAGGATLAQAPGSARFPGMPQSASAEGAVGRELPLKELARALAFLGPRHELAPSPSSEEPDFASEPEAMARLFHLLKAAGGVDFSQYKPTTIYRRLTRRMLHCRMARLPDYVTWLESHPAELDALRHDLLIHVTSFFRDPETFEALARDVIPELLRGRDTHAPLRVWVPGCATGEEAYSVTICFLEAMAGITPAPGLQVFATDLSEAAIERARAGLYPDSITDHVSPERLRRFFVKVDGGYQVAKRVRGLCIFARQDLVSNPPFSRMDLISCRNVFIYLGPALQRKVLATLHYALNPRGFLVLGSSESVGPASDLFSLHDKRHKVYRKKGVTPRSGFFLARVEAPHPQHAEALPPELAVAAPDPQREADRIVLAQYGPPGVIVNDALEIMNFRGHTGAYLEPMPGAASLQLLKMAREELSLELRAALRQVKRQGSRVRRERILLREGPHERRINIDVRPLRASSGGHERYFLILFEEAPEPPSRAEAPRVRGVKGRVHPEVRQLREELAATREHLQALLDDQETAHEELRVANEESQSTNEELQSTNEELETAKEELQATNEELTTVNEELESRNQELIQVNSDLNNLLGSTHIATVMVGGDLRIRRFTPMAESLLKLSPGDMGRPLVDVHSPLLPADLGAVITQVTETLATIERDVQDAEGHWFQLRLRPYKTVDSRIEGAVMTVLDVDRLKRSLEEAQQARELAHAILDTLREPFLLLDGALRVVFANPAFYQAFQVTREQTQGRRVYELGNGQWNIPRLRDLLEEILPRDLWLRDFPVEHAFENIGARRMLLNARRLIGESLAPGRILLSIEDVTGRT</sequence>
<reference evidence="11 12" key="1">
    <citation type="submission" date="2021-02" db="EMBL/GenBank/DDBJ databases">
        <title>De Novo genome assembly of isolated myxobacteria.</title>
        <authorList>
            <person name="Stevens D.C."/>
        </authorList>
    </citation>
    <scope>NUCLEOTIDE SEQUENCE [LARGE SCALE GENOMIC DNA]</scope>
    <source>
        <strain evidence="12">SCPEA02</strain>
    </source>
</reference>
<feature type="domain" description="CheR-type methyltransferase" evidence="10">
    <location>
        <begin position="223"/>
        <end position="497"/>
    </location>
</feature>
<dbReference type="InterPro" id="IPR035909">
    <property type="entry name" value="CheB_C"/>
</dbReference>
<dbReference type="Pfam" id="PF01739">
    <property type="entry name" value="CheR"/>
    <property type="match status" value="1"/>
</dbReference>
<organism evidence="11 12">
    <name type="scientific">Pyxidicoccus parkwayensis</name>
    <dbReference type="NCBI Taxonomy" id="2813578"/>
    <lineage>
        <taxon>Bacteria</taxon>
        <taxon>Pseudomonadati</taxon>
        <taxon>Myxococcota</taxon>
        <taxon>Myxococcia</taxon>
        <taxon>Myxococcales</taxon>
        <taxon>Cystobacterineae</taxon>
        <taxon>Myxococcaceae</taxon>
        <taxon>Pyxidicoccus</taxon>
    </lineage>
</organism>
<dbReference type="SMART" id="SM00091">
    <property type="entry name" value="PAS"/>
    <property type="match status" value="2"/>
</dbReference>
<evidence type="ECO:0000256" key="5">
    <source>
        <dbReference type="ARBA" id="ARBA00022691"/>
    </source>
</evidence>